<dbReference type="Proteomes" id="UP001432322">
    <property type="component" value="Unassembled WGS sequence"/>
</dbReference>
<organism evidence="2 3">
    <name type="scientific">Pristionchus fissidentatus</name>
    <dbReference type="NCBI Taxonomy" id="1538716"/>
    <lineage>
        <taxon>Eukaryota</taxon>
        <taxon>Metazoa</taxon>
        <taxon>Ecdysozoa</taxon>
        <taxon>Nematoda</taxon>
        <taxon>Chromadorea</taxon>
        <taxon>Rhabditida</taxon>
        <taxon>Rhabditina</taxon>
        <taxon>Diplogasteromorpha</taxon>
        <taxon>Diplogasteroidea</taxon>
        <taxon>Neodiplogasteridae</taxon>
        <taxon>Pristionchus</taxon>
    </lineage>
</organism>
<dbReference type="InterPro" id="IPR008974">
    <property type="entry name" value="TRAF-like"/>
</dbReference>
<dbReference type="PROSITE" id="PS50097">
    <property type="entry name" value="BTB"/>
    <property type="match status" value="1"/>
</dbReference>
<dbReference type="InterPro" id="IPR011333">
    <property type="entry name" value="SKP1/BTB/POZ_sf"/>
</dbReference>
<feature type="non-terminal residue" evidence="2">
    <location>
        <position position="1"/>
    </location>
</feature>
<evidence type="ECO:0000259" key="1">
    <source>
        <dbReference type="PROSITE" id="PS50097"/>
    </source>
</evidence>
<dbReference type="SUPFAM" id="SSF49599">
    <property type="entry name" value="TRAF domain-like"/>
    <property type="match status" value="1"/>
</dbReference>
<comment type="caution">
    <text evidence="2">The sequence shown here is derived from an EMBL/GenBank/DDBJ whole genome shotgun (WGS) entry which is preliminary data.</text>
</comment>
<protein>
    <recommendedName>
        <fullName evidence="1">BTB domain-containing protein</fullName>
    </recommendedName>
</protein>
<feature type="domain" description="BTB" evidence="1">
    <location>
        <begin position="177"/>
        <end position="244"/>
    </location>
</feature>
<dbReference type="Gene3D" id="3.30.710.10">
    <property type="entry name" value="Potassium Channel Kv1.1, Chain A"/>
    <property type="match status" value="1"/>
</dbReference>
<dbReference type="Gene3D" id="2.60.210.10">
    <property type="entry name" value="Apoptosis, Tumor Necrosis Factor Receptor Associated Protein 2, Chain A"/>
    <property type="match status" value="1"/>
</dbReference>
<accession>A0AAV5WAW0</accession>
<dbReference type="Pfam" id="PF00651">
    <property type="entry name" value="BTB"/>
    <property type="match status" value="1"/>
</dbReference>
<gene>
    <name evidence="2" type="ORF">PFISCL1PPCAC_20269</name>
</gene>
<dbReference type="EMBL" id="BTSY01000005">
    <property type="protein sequence ID" value="GMT28972.1"/>
    <property type="molecule type" value="Genomic_DNA"/>
</dbReference>
<dbReference type="SMART" id="SM00225">
    <property type="entry name" value="BTB"/>
    <property type="match status" value="1"/>
</dbReference>
<evidence type="ECO:0000313" key="2">
    <source>
        <dbReference type="EMBL" id="GMT28972.1"/>
    </source>
</evidence>
<proteinExistence type="predicted"/>
<evidence type="ECO:0000313" key="3">
    <source>
        <dbReference type="Proteomes" id="UP001432322"/>
    </source>
</evidence>
<name>A0AAV5WAW0_9BILA</name>
<dbReference type="InterPro" id="IPR000210">
    <property type="entry name" value="BTB/POZ_dom"/>
</dbReference>
<dbReference type="PANTHER" id="PTHR47022:SF1">
    <property type="entry name" value="BTB AND MATH DOMAIN-CONTAINING PROTEIN 36-RELATED"/>
    <property type="match status" value="1"/>
</dbReference>
<dbReference type="PANTHER" id="PTHR47022">
    <property type="entry name" value="BTB AND MATH DOMAIN-CONTAINING PROTEIN 36-RELATED"/>
    <property type="match status" value="1"/>
</dbReference>
<sequence length="374" mass="42939">SPPSKKCKEDENEEKECVNKGSSVDDSKVLRIRVNPVTLEEVDDIVTDKKTIGGFPWILHCCTHWVVTGEPSFDCVEAFLNCDFKSKNTNWFGNYGAQFKLVNFEDDKKSIIVEREGRVDENTSDARAILMKVLEVAKPENGFIHGGEMTVEARVEMKRGRFVEPFNIDFSSPSTISDVILVVEGNKLHVSKQILSHHSSFFETVFYGNFKESKQSEININYVDIEDFTKLLNVVYGYEEAIRDNWTVVLRLADRFDMKKVMYQVEMHLVKDVVDSHYEQFSTMLLAERYNLGFLMDACMNSLITSGRIRRLMKNSAYGVLSDGIREELWKKLSELSIKEATDTGYQTRMSVKKAVAKVMDRPFDPDMDDLIDF</sequence>
<reference evidence="2" key="1">
    <citation type="submission" date="2023-10" db="EMBL/GenBank/DDBJ databases">
        <title>Genome assembly of Pristionchus species.</title>
        <authorList>
            <person name="Yoshida K."/>
            <person name="Sommer R.J."/>
        </authorList>
    </citation>
    <scope>NUCLEOTIDE SEQUENCE</scope>
    <source>
        <strain evidence="2">RS5133</strain>
    </source>
</reference>
<dbReference type="AlphaFoldDB" id="A0AAV5WAW0"/>
<keyword evidence="3" id="KW-1185">Reference proteome</keyword>
<dbReference type="SUPFAM" id="SSF54695">
    <property type="entry name" value="POZ domain"/>
    <property type="match status" value="1"/>
</dbReference>
<dbReference type="CDD" id="cd18186">
    <property type="entry name" value="BTB_POZ_ZBTB_KLHL-like"/>
    <property type="match status" value="1"/>
</dbReference>